<dbReference type="AlphaFoldDB" id="A0A2J6WFI8"/>
<evidence type="ECO:0000313" key="3">
    <source>
        <dbReference type="Proteomes" id="UP000237040"/>
    </source>
</evidence>
<keyword evidence="1" id="KW-1133">Transmembrane helix</keyword>
<evidence type="ECO:0008006" key="4">
    <source>
        <dbReference type="Google" id="ProtNLM"/>
    </source>
</evidence>
<protein>
    <recommendedName>
        <fullName evidence="4">6-bladed beta-propeller</fullName>
    </recommendedName>
</protein>
<keyword evidence="1" id="KW-0472">Membrane</keyword>
<feature type="transmembrane region" description="Helical" evidence="1">
    <location>
        <begin position="12"/>
        <end position="38"/>
    </location>
</feature>
<reference evidence="2 3" key="1">
    <citation type="submission" date="2018-01" db="EMBL/GenBank/DDBJ databases">
        <title>Metagenomic assembled genomes from two thermal pools in the Uzon Caldera, Kamchatka, Russia.</title>
        <authorList>
            <person name="Wilkins L."/>
            <person name="Ettinger C."/>
        </authorList>
    </citation>
    <scope>NUCLEOTIDE SEQUENCE [LARGE SCALE GENOMIC DNA]</scope>
    <source>
        <strain evidence="2">ZAV-07</strain>
    </source>
</reference>
<evidence type="ECO:0000313" key="2">
    <source>
        <dbReference type="EMBL" id="PMP68493.1"/>
    </source>
</evidence>
<evidence type="ECO:0000256" key="1">
    <source>
        <dbReference type="SAM" id="Phobius"/>
    </source>
</evidence>
<dbReference type="SUPFAM" id="SSF50998">
    <property type="entry name" value="Quinoprotein alcohol dehydrogenase-like"/>
    <property type="match status" value="1"/>
</dbReference>
<dbReference type="Proteomes" id="UP000237040">
    <property type="component" value="Unassembled WGS sequence"/>
</dbReference>
<comment type="caution">
    <text evidence="2">The sequence shown here is derived from an EMBL/GenBank/DDBJ whole genome shotgun (WGS) entry which is preliminary data.</text>
</comment>
<proteinExistence type="predicted"/>
<accession>A0A2J6WFI8</accession>
<gene>
    <name evidence="2" type="ORF">C0189_01095</name>
</gene>
<dbReference type="EMBL" id="PNIL01000018">
    <property type="protein sequence ID" value="PMP68493.1"/>
    <property type="molecule type" value="Genomic_DNA"/>
</dbReference>
<sequence>MKNKNRVNIKKISKLQLLVAVSIILVLVFAGLIIYRLFFIKQIVFNEKTLKTLQEPPTAATSYQNGILVGNTQGYVALIDNEGNTKFSKKIDSKIFGFVVNPSDGSIYVAGVKFHVLGKDFKEIYSLGFDNYIPRDPFVTFLNNGNVKLLFQSLKDLSYMIITIDKTGKVLTKDVVPDMGQNSQISIDSSGNAVFVLESGDIYLLDGSRIAAKASITEKQTSSISNVFGYFVDGNIVAGYKTLLIDQTQNSGNNSSLPVYFYNSSLSMLAKTNFDSSIHNIFVSKNKVVFSTGSGFYFYDTRGKLLNSIQKVDFTPFEYLEGSQIHAYVYKNVNQQGTVFYLVVVKDSQDREIGRFIKAFSIDNPIFVVSSNSQNVYIIEGVDIKLLTR</sequence>
<dbReference type="RefSeq" id="WP_424586475.1">
    <property type="nucleotide sequence ID" value="NZ_JBNAUB010000003.1"/>
</dbReference>
<keyword evidence="1" id="KW-0812">Transmembrane</keyword>
<dbReference type="InterPro" id="IPR011047">
    <property type="entry name" value="Quinoprotein_ADH-like_sf"/>
</dbReference>
<name>A0A2J6WFI8_9BACT</name>
<organism evidence="2 3">
    <name type="scientific">Caldisericum exile</name>
    <dbReference type="NCBI Taxonomy" id="693075"/>
    <lineage>
        <taxon>Bacteria</taxon>
        <taxon>Pseudomonadati</taxon>
        <taxon>Caldisericota/Cryosericota group</taxon>
        <taxon>Caldisericota</taxon>
        <taxon>Caldisericia</taxon>
        <taxon>Caldisericales</taxon>
        <taxon>Caldisericaceae</taxon>
        <taxon>Caldisericum</taxon>
    </lineage>
</organism>